<dbReference type="AlphaFoldDB" id="A0A2J8B0X6"/>
<proteinExistence type="inferred from homology"/>
<dbReference type="InterPro" id="IPR025997">
    <property type="entry name" value="SBP_2_dom"/>
</dbReference>
<name>A0A2J8B0X6_9FIRM</name>
<dbReference type="Pfam" id="PF13407">
    <property type="entry name" value="Peripla_BP_4"/>
    <property type="match status" value="1"/>
</dbReference>
<reference evidence="8" key="1">
    <citation type="submission" date="2017-04" db="EMBL/GenBank/DDBJ databases">
        <authorList>
            <person name="Bumgarner R.E."/>
            <person name="Fredricks D.N."/>
            <person name="Srinivasan S."/>
        </authorList>
    </citation>
    <scope>NUCLEOTIDE SEQUENCE [LARGE SCALE GENOMIC DNA]</scope>
    <source>
        <strain evidence="8">KA00405</strain>
    </source>
</reference>
<evidence type="ECO:0000256" key="1">
    <source>
        <dbReference type="ARBA" id="ARBA00004196"/>
    </source>
</evidence>
<dbReference type="GO" id="GO:0030313">
    <property type="term" value="C:cell envelope"/>
    <property type="evidence" value="ECO:0007669"/>
    <property type="project" value="UniProtKB-SubCell"/>
</dbReference>
<feature type="signal peptide" evidence="5">
    <location>
        <begin position="1"/>
        <end position="21"/>
    </location>
</feature>
<feature type="chain" id="PRO_5039080911" evidence="5">
    <location>
        <begin position="22"/>
        <end position="349"/>
    </location>
</feature>
<dbReference type="InterPro" id="IPR028082">
    <property type="entry name" value="Peripla_BP_I"/>
</dbReference>
<evidence type="ECO:0000313" key="8">
    <source>
        <dbReference type="Proteomes" id="UP000236394"/>
    </source>
</evidence>
<evidence type="ECO:0000256" key="4">
    <source>
        <dbReference type="SAM" id="MobiDB-lite"/>
    </source>
</evidence>
<dbReference type="Gene3D" id="3.40.50.2300">
    <property type="match status" value="2"/>
</dbReference>
<comment type="caution">
    <text evidence="7">The sequence shown here is derived from an EMBL/GenBank/DDBJ whole genome shotgun (WGS) entry which is preliminary data.</text>
</comment>
<evidence type="ECO:0000256" key="5">
    <source>
        <dbReference type="SAM" id="SignalP"/>
    </source>
</evidence>
<gene>
    <name evidence="7" type="ORF">B7R76_06085</name>
</gene>
<dbReference type="OMA" id="NTAKIAC"/>
<dbReference type="GO" id="GO:0030246">
    <property type="term" value="F:carbohydrate binding"/>
    <property type="evidence" value="ECO:0007669"/>
    <property type="project" value="UniProtKB-ARBA"/>
</dbReference>
<evidence type="ECO:0000259" key="6">
    <source>
        <dbReference type="Pfam" id="PF13407"/>
    </source>
</evidence>
<protein>
    <submittedName>
        <fullName evidence="7">Ribose ABC transporter substrate-binding protein</fullName>
    </submittedName>
</protein>
<evidence type="ECO:0000256" key="2">
    <source>
        <dbReference type="ARBA" id="ARBA00007639"/>
    </source>
</evidence>
<comment type="similarity">
    <text evidence="2">Belongs to the bacterial solute-binding protein 2 family.</text>
</comment>
<dbReference type="PROSITE" id="PS51257">
    <property type="entry name" value="PROKAR_LIPOPROTEIN"/>
    <property type="match status" value="1"/>
</dbReference>
<dbReference type="SUPFAM" id="SSF53822">
    <property type="entry name" value="Periplasmic binding protein-like I"/>
    <property type="match status" value="1"/>
</dbReference>
<sequence length="349" mass="36420">MRLNKLLATALAASITLGLVACDSGVSNKPADGSKETQTEQKDAKKPDDNGGKKELNIDVILKTTASEYWGYVQAGALAYSKEHPEVKVNVVGASSETAFDEQLALIETDLASGKYDAFVMAPLQADMVASKIANVEKPVIAVDTKIDSPKVLSFVGTGNAAAGKLGGAEAVKAAKAAGWKEIKAICISGVQGDTTAADRMEGYKQGVEAEGGEFLAGETQYADAVADKAVACMEGIMQTHPEGISIIACNNDDIAMAAARAAKGNPKYEKTIFLGFDGIISACDAILKGDETMSVAQEGYSMGYKSVEAAVKAINGEKIEKFIDSGASIVTKANAADRKKTLEGYLNK</sequence>
<accession>A0A2J8B0X6</accession>
<organism evidence="7 8">
    <name type="scientific">Mageeibacillus indolicus</name>
    <dbReference type="NCBI Taxonomy" id="884684"/>
    <lineage>
        <taxon>Bacteria</taxon>
        <taxon>Bacillati</taxon>
        <taxon>Bacillota</taxon>
        <taxon>Clostridia</taxon>
        <taxon>Eubacteriales</taxon>
        <taxon>Oscillospiraceae</taxon>
        <taxon>Mageeibacillus</taxon>
    </lineage>
</organism>
<comment type="subcellular location">
    <subcellularLocation>
        <location evidence="1">Cell envelope</location>
    </subcellularLocation>
</comment>
<dbReference type="EMBL" id="NBZD01000003">
    <property type="protein sequence ID" value="PNH18406.1"/>
    <property type="molecule type" value="Genomic_DNA"/>
</dbReference>
<evidence type="ECO:0000313" key="7">
    <source>
        <dbReference type="EMBL" id="PNH18406.1"/>
    </source>
</evidence>
<dbReference type="PANTHER" id="PTHR46847:SF1">
    <property type="entry name" value="D-ALLOSE-BINDING PERIPLASMIC PROTEIN-RELATED"/>
    <property type="match status" value="1"/>
</dbReference>
<dbReference type="Proteomes" id="UP000236394">
    <property type="component" value="Unassembled WGS sequence"/>
</dbReference>
<dbReference type="PANTHER" id="PTHR46847">
    <property type="entry name" value="D-ALLOSE-BINDING PERIPLASMIC PROTEIN-RELATED"/>
    <property type="match status" value="1"/>
</dbReference>
<keyword evidence="3 5" id="KW-0732">Signal</keyword>
<feature type="compositionally biased region" description="Basic and acidic residues" evidence="4">
    <location>
        <begin position="32"/>
        <end position="51"/>
    </location>
</feature>
<feature type="domain" description="Periplasmic binding protein" evidence="6">
    <location>
        <begin position="58"/>
        <end position="319"/>
    </location>
</feature>
<dbReference type="RefSeq" id="WP_012992705.1">
    <property type="nucleotide sequence ID" value="NZ_NBZD01000003.1"/>
</dbReference>
<evidence type="ECO:0000256" key="3">
    <source>
        <dbReference type="ARBA" id="ARBA00022729"/>
    </source>
</evidence>
<feature type="region of interest" description="Disordered" evidence="4">
    <location>
        <begin position="28"/>
        <end position="51"/>
    </location>
</feature>